<geneLocation type="plasmid" evidence="1 2">
    <name>unnamed3</name>
</geneLocation>
<evidence type="ECO:0000313" key="1">
    <source>
        <dbReference type="EMBL" id="UWQ43778.1"/>
    </source>
</evidence>
<name>A0ABY5WQN8_9RHOB</name>
<keyword evidence="2" id="KW-1185">Reference proteome</keyword>
<sequence length="124" mass="13914">MIDFIDAILPKKSAAKNREIEIRKPIATETMGEKLKNNHRINAAIHIAQTDIKNEGIAMPDLEPGASDTLLFRPGLRRQRRTGVCGKLTLPEAAVQDRILHRIGVRAAGSRRSAPRCRWQSQNR</sequence>
<dbReference type="RefSeq" id="WP_259966127.1">
    <property type="nucleotide sequence ID" value="NZ_CP081054.1"/>
</dbReference>
<keyword evidence="1" id="KW-0614">Plasmid</keyword>
<dbReference type="Proteomes" id="UP001058514">
    <property type="component" value="Plasmid unnamed3"/>
</dbReference>
<organism evidence="1 2">
    <name type="scientific">Leisingera aquaemixtae</name>
    <dbReference type="NCBI Taxonomy" id="1396826"/>
    <lineage>
        <taxon>Bacteria</taxon>
        <taxon>Pseudomonadati</taxon>
        <taxon>Pseudomonadota</taxon>
        <taxon>Alphaproteobacteria</taxon>
        <taxon>Rhodobacterales</taxon>
        <taxon>Roseobacteraceae</taxon>
        <taxon>Leisingera</taxon>
    </lineage>
</organism>
<gene>
    <name evidence="1" type="ORF">K3718_20085</name>
</gene>
<protein>
    <submittedName>
        <fullName evidence="1">Uncharacterized protein</fullName>
    </submittedName>
</protein>
<accession>A0ABY5WQN8</accession>
<dbReference type="EMBL" id="CP081054">
    <property type="protein sequence ID" value="UWQ43778.1"/>
    <property type="molecule type" value="Genomic_DNA"/>
</dbReference>
<proteinExistence type="predicted"/>
<evidence type="ECO:0000313" key="2">
    <source>
        <dbReference type="Proteomes" id="UP001058514"/>
    </source>
</evidence>
<reference evidence="1" key="1">
    <citation type="submission" date="2021-08" db="EMBL/GenBank/DDBJ databases">
        <authorList>
            <person name="Nwanade C."/>
            <person name="Wang M."/>
            <person name="Masoudi A."/>
            <person name="Yu Z."/>
            <person name="Liu J."/>
        </authorList>
    </citation>
    <scope>NUCLEOTIDE SEQUENCE</scope>
    <source>
        <strain evidence="1">S166</strain>
        <plasmid evidence="1">unnamed3</plasmid>
    </source>
</reference>